<name>A0ABY0IV24_9RHOO</name>
<dbReference type="InterPro" id="IPR050595">
    <property type="entry name" value="Bact_response_regulator"/>
</dbReference>
<evidence type="ECO:0000313" key="4">
    <source>
        <dbReference type="EMBL" id="RZT90661.1"/>
    </source>
</evidence>
<proteinExistence type="predicted"/>
<gene>
    <name evidence="4" type="ORF">EV678_1481</name>
</gene>
<accession>A0ABY0IV24</accession>
<organism evidence="4 5">
    <name type="scientific">Azospira oryzae</name>
    <dbReference type="NCBI Taxonomy" id="146939"/>
    <lineage>
        <taxon>Bacteria</taxon>
        <taxon>Pseudomonadati</taxon>
        <taxon>Pseudomonadota</taxon>
        <taxon>Betaproteobacteria</taxon>
        <taxon>Rhodocyclales</taxon>
        <taxon>Rhodocyclaceae</taxon>
        <taxon>Azospira</taxon>
    </lineage>
</organism>
<sequence>MKYTHRSTPRTSAMKILIVEDSKLVSERLRLAFADLPRVETVVTDRIDIGLRHFRLFRPELLILDIEVADGSGMSLLGKVKLEAPATIVAIFTNHPGFRRRCAAAGADFFFDKSSDFEPLASTVRHLAEARQ</sequence>
<keyword evidence="5" id="KW-1185">Reference proteome</keyword>
<dbReference type="PANTHER" id="PTHR44591:SF3">
    <property type="entry name" value="RESPONSE REGULATORY DOMAIN-CONTAINING PROTEIN"/>
    <property type="match status" value="1"/>
</dbReference>
<evidence type="ECO:0000259" key="3">
    <source>
        <dbReference type="PROSITE" id="PS50110"/>
    </source>
</evidence>
<comment type="caution">
    <text evidence="4">The sequence shown here is derived from an EMBL/GenBank/DDBJ whole genome shotgun (WGS) entry which is preliminary data.</text>
</comment>
<evidence type="ECO:0000313" key="5">
    <source>
        <dbReference type="Proteomes" id="UP000292136"/>
    </source>
</evidence>
<keyword evidence="1 2" id="KW-0597">Phosphoprotein</keyword>
<evidence type="ECO:0000256" key="2">
    <source>
        <dbReference type="PROSITE-ProRule" id="PRU00169"/>
    </source>
</evidence>
<dbReference type="PROSITE" id="PS50110">
    <property type="entry name" value="RESPONSE_REGULATORY"/>
    <property type="match status" value="1"/>
</dbReference>
<dbReference type="Gene3D" id="3.40.50.2300">
    <property type="match status" value="1"/>
</dbReference>
<dbReference type="SMART" id="SM00448">
    <property type="entry name" value="REC"/>
    <property type="match status" value="1"/>
</dbReference>
<dbReference type="SUPFAM" id="SSF52172">
    <property type="entry name" value="CheY-like"/>
    <property type="match status" value="1"/>
</dbReference>
<dbReference type="InterPro" id="IPR001789">
    <property type="entry name" value="Sig_transdc_resp-reg_receiver"/>
</dbReference>
<dbReference type="PANTHER" id="PTHR44591">
    <property type="entry name" value="STRESS RESPONSE REGULATOR PROTEIN 1"/>
    <property type="match status" value="1"/>
</dbReference>
<reference evidence="4 5" key="1">
    <citation type="submission" date="2019-02" db="EMBL/GenBank/DDBJ databases">
        <title>Genomic Encyclopedia of Type Strains, Phase IV (KMG-IV): sequencing the most valuable type-strain genomes for metagenomic binning, comparative biology and taxonomic classification.</title>
        <authorList>
            <person name="Goeker M."/>
        </authorList>
    </citation>
    <scope>NUCLEOTIDE SEQUENCE [LARGE SCALE GENOMIC DNA]</scope>
    <source>
        <strain evidence="4 5">DSM 21223</strain>
    </source>
</reference>
<dbReference type="InterPro" id="IPR011006">
    <property type="entry name" value="CheY-like_superfamily"/>
</dbReference>
<protein>
    <submittedName>
        <fullName evidence="4">Response regulator receiver protein</fullName>
    </submittedName>
</protein>
<feature type="domain" description="Response regulatory" evidence="3">
    <location>
        <begin position="15"/>
        <end position="128"/>
    </location>
</feature>
<evidence type="ECO:0000256" key="1">
    <source>
        <dbReference type="ARBA" id="ARBA00022553"/>
    </source>
</evidence>
<feature type="modified residue" description="4-aspartylphosphate" evidence="2">
    <location>
        <position position="65"/>
    </location>
</feature>
<dbReference type="EMBL" id="SHKM01000001">
    <property type="protein sequence ID" value="RZT90661.1"/>
    <property type="molecule type" value="Genomic_DNA"/>
</dbReference>
<dbReference type="Pfam" id="PF00072">
    <property type="entry name" value="Response_reg"/>
    <property type="match status" value="1"/>
</dbReference>
<dbReference type="Proteomes" id="UP000292136">
    <property type="component" value="Unassembled WGS sequence"/>
</dbReference>